<feature type="chain" id="PRO_5046398881" description="Tetratricopeptide repeat protein" evidence="2">
    <location>
        <begin position="23"/>
        <end position="227"/>
    </location>
</feature>
<sequence length="227" mass="23964">MRKYFAIALLAGLLGGCTSIFGGPAAKLEVRPVGDSARSGATELAAGREALRDGRVAEAIVALRLAALDPAVAASAHNGLAVAYLQIGRGDLAEQYFKLAMVEDPADLRFAANLDRFYRSREAAMAKAVVAPPIAPQSEDSGAQLAQVERSFDRVFQAGPSQVRVSSAAPAMTRVSRQEVAIRTAPAPAISSDPRRRNLRYGAAKPGVAPVREGYPVRVELATIAQR</sequence>
<proteinExistence type="predicted"/>
<evidence type="ECO:0000313" key="4">
    <source>
        <dbReference type="Proteomes" id="UP001595828"/>
    </source>
</evidence>
<evidence type="ECO:0000256" key="2">
    <source>
        <dbReference type="SAM" id="SignalP"/>
    </source>
</evidence>
<keyword evidence="4" id="KW-1185">Reference proteome</keyword>
<dbReference type="InterPro" id="IPR019734">
    <property type="entry name" value="TPR_rpt"/>
</dbReference>
<dbReference type="PROSITE" id="PS51257">
    <property type="entry name" value="PROKAR_LIPOPROTEIN"/>
    <property type="match status" value="1"/>
</dbReference>
<organism evidence="3 4">
    <name type="scientific">Novosphingobium tardum</name>
    <dbReference type="NCBI Taxonomy" id="1538021"/>
    <lineage>
        <taxon>Bacteria</taxon>
        <taxon>Pseudomonadati</taxon>
        <taxon>Pseudomonadota</taxon>
        <taxon>Alphaproteobacteria</taxon>
        <taxon>Sphingomonadales</taxon>
        <taxon>Sphingomonadaceae</taxon>
        <taxon>Novosphingobium</taxon>
    </lineage>
</organism>
<keyword evidence="2" id="KW-0732">Signal</keyword>
<reference evidence="4" key="1">
    <citation type="journal article" date="2019" name="Int. J. Syst. Evol. Microbiol.">
        <title>The Global Catalogue of Microorganisms (GCM) 10K type strain sequencing project: providing services to taxonomists for standard genome sequencing and annotation.</title>
        <authorList>
            <consortium name="The Broad Institute Genomics Platform"/>
            <consortium name="The Broad Institute Genome Sequencing Center for Infectious Disease"/>
            <person name="Wu L."/>
            <person name="Ma J."/>
        </authorList>
    </citation>
    <scope>NUCLEOTIDE SEQUENCE [LARGE SCALE GENOMIC DNA]</scope>
    <source>
        <strain evidence="4">CGMCC 1.12989</strain>
    </source>
</reference>
<gene>
    <name evidence="3" type="ORF">ACFO0A_00440</name>
</gene>
<feature type="repeat" description="TPR" evidence="1">
    <location>
        <begin position="74"/>
        <end position="107"/>
    </location>
</feature>
<evidence type="ECO:0000256" key="1">
    <source>
        <dbReference type="PROSITE-ProRule" id="PRU00339"/>
    </source>
</evidence>
<dbReference type="RefSeq" id="WP_379537013.1">
    <property type="nucleotide sequence ID" value="NZ_JBHSDR010000003.1"/>
</dbReference>
<accession>A0ABV8RJF5</accession>
<dbReference type="PROSITE" id="PS50005">
    <property type="entry name" value="TPR"/>
    <property type="match status" value="1"/>
</dbReference>
<dbReference type="Gene3D" id="1.25.40.10">
    <property type="entry name" value="Tetratricopeptide repeat domain"/>
    <property type="match status" value="1"/>
</dbReference>
<evidence type="ECO:0008006" key="5">
    <source>
        <dbReference type="Google" id="ProtNLM"/>
    </source>
</evidence>
<name>A0ABV8RJF5_9SPHN</name>
<protein>
    <recommendedName>
        <fullName evidence="5">Tetratricopeptide repeat protein</fullName>
    </recommendedName>
</protein>
<comment type="caution">
    <text evidence="3">The sequence shown here is derived from an EMBL/GenBank/DDBJ whole genome shotgun (WGS) entry which is preliminary data.</text>
</comment>
<dbReference type="SUPFAM" id="SSF48452">
    <property type="entry name" value="TPR-like"/>
    <property type="match status" value="1"/>
</dbReference>
<keyword evidence="1" id="KW-0802">TPR repeat</keyword>
<feature type="signal peptide" evidence="2">
    <location>
        <begin position="1"/>
        <end position="22"/>
    </location>
</feature>
<dbReference type="Proteomes" id="UP001595828">
    <property type="component" value="Unassembled WGS sequence"/>
</dbReference>
<dbReference type="EMBL" id="JBHSDR010000003">
    <property type="protein sequence ID" value="MFC4293518.1"/>
    <property type="molecule type" value="Genomic_DNA"/>
</dbReference>
<evidence type="ECO:0000313" key="3">
    <source>
        <dbReference type="EMBL" id="MFC4293518.1"/>
    </source>
</evidence>
<dbReference type="InterPro" id="IPR011990">
    <property type="entry name" value="TPR-like_helical_dom_sf"/>
</dbReference>